<dbReference type="PANTHER" id="PTHR46268:SF6">
    <property type="entry name" value="UNIVERSAL STRESS PROTEIN UP12"/>
    <property type="match status" value="1"/>
</dbReference>
<feature type="domain" description="UspA" evidence="2">
    <location>
        <begin position="4"/>
        <end position="142"/>
    </location>
</feature>
<dbReference type="Proteomes" id="UP000302218">
    <property type="component" value="Plasmid pNVE414"/>
</dbReference>
<dbReference type="EMBL" id="CP040332">
    <property type="protein sequence ID" value="QCS44945.1"/>
    <property type="molecule type" value="Genomic_DNA"/>
</dbReference>
<dbReference type="SUPFAM" id="SSF52402">
    <property type="entry name" value="Adenine nucleotide alpha hydrolases-like"/>
    <property type="match status" value="1"/>
</dbReference>
<evidence type="ECO:0000259" key="2">
    <source>
        <dbReference type="Pfam" id="PF00582"/>
    </source>
</evidence>
<proteinExistence type="inferred from homology"/>
<dbReference type="PANTHER" id="PTHR46268">
    <property type="entry name" value="STRESS RESPONSE PROTEIN NHAX"/>
    <property type="match status" value="1"/>
</dbReference>
<dbReference type="InterPro" id="IPR006016">
    <property type="entry name" value="UspA"/>
</dbReference>
<evidence type="ECO:0000313" key="4">
    <source>
        <dbReference type="Proteomes" id="UP000302218"/>
    </source>
</evidence>
<dbReference type="InterPro" id="IPR014729">
    <property type="entry name" value="Rossmann-like_a/b/a_fold"/>
</dbReference>
<name>A0A4P8WNI9_9EURY</name>
<evidence type="ECO:0000313" key="3">
    <source>
        <dbReference type="EMBL" id="QCS44945.1"/>
    </source>
</evidence>
<dbReference type="KEGG" id="nvr:FEJ81_21945"/>
<keyword evidence="3" id="KW-0614">Plasmid</keyword>
<protein>
    <submittedName>
        <fullName evidence="3">Universal stress protein</fullName>
    </submittedName>
</protein>
<comment type="similarity">
    <text evidence="1">Belongs to the universal stress protein A family.</text>
</comment>
<reference evidence="4" key="1">
    <citation type="submission" date="2019-05" db="EMBL/GenBank/DDBJ databases">
        <title>Genome sequence and methylation pattern of the halophilic Archaeon Natrinema versiforme BOL5-4.</title>
        <authorList>
            <person name="DasSarma P."/>
            <person name="Anton B.P."/>
            <person name="DasSarma S.L."/>
            <person name="Martinez F.L."/>
            <person name="Guzman D."/>
            <person name="Roberts R.J."/>
            <person name="DasSarma S."/>
        </authorList>
    </citation>
    <scope>NUCLEOTIDE SEQUENCE [LARGE SCALE GENOMIC DNA]</scope>
    <source>
        <strain evidence="4">BOL5-4</strain>
        <plasmid evidence="4">pnve414</plasmid>
    </source>
</reference>
<dbReference type="Pfam" id="PF00582">
    <property type="entry name" value="Usp"/>
    <property type="match status" value="1"/>
</dbReference>
<accession>A0A4P8WNI9</accession>
<geneLocation type="plasmid" evidence="4">
    <name>pnve414</name>
</geneLocation>
<dbReference type="AlphaFoldDB" id="A0A4P8WNI9"/>
<organism evidence="3 4">
    <name type="scientific">Natrinema versiforme</name>
    <dbReference type="NCBI Taxonomy" id="88724"/>
    <lineage>
        <taxon>Archaea</taxon>
        <taxon>Methanobacteriati</taxon>
        <taxon>Methanobacteriota</taxon>
        <taxon>Stenosarchaea group</taxon>
        <taxon>Halobacteria</taxon>
        <taxon>Halobacteriales</taxon>
        <taxon>Natrialbaceae</taxon>
        <taxon>Natrinema</taxon>
    </lineage>
</organism>
<dbReference type="Gene3D" id="3.40.50.620">
    <property type="entry name" value="HUPs"/>
    <property type="match status" value="1"/>
</dbReference>
<gene>
    <name evidence="3" type="ORF">FEJ81_21945</name>
</gene>
<sequence length="146" mass="15655">MDRALIIAEPTDRGRELVEIAGEMAAGSGAELVLLRVIDESEYGRDLQRKAQTSMGDVDSVDELTKRAREATAELGDEVLGEDVSYTVEVLFGDLPDDVLAKADELGCDHVFIAGEKRSPTGKVLFGDTTQSVLLNFDGPVTSLIG</sequence>
<dbReference type="OrthoDB" id="169922at2157"/>
<evidence type="ECO:0000256" key="1">
    <source>
        <dbReference type="ARBA" id="ARBA00008791"/>
    </source>
</evidence>
<dbReference type="CDD" id="cd00293">
    <property type="entry name" value="USP-like"/>
    <property type="match status" value="1"/>
</dbReference>